<keyword evidence="1" id="KW-1133">Transmembrane helix</keyword>
<organism evidence="2 3">
    <name type="scientific">Halomonas dongshanensis</name>
    <dbReference type="NCBI Taxonomy" id="2890835"/>
    <lineage>
        <taxon>Bacteria</taxon>
        <taxon>Pseudomonadati</taxon>
        <taxon>Pseudomonadota</taxon>
        <taxon>Gammaproteobacteria</taxon>
        <taxon>Oceanospirillales</taxon>
        <taxon>Halomonadaceae</taxon>
        <taxon>Halomonas</taxon>
    </lineage>
</organism>
<keyword evidence="3" id="KW-1185">Reference proteome</keyword>
<comment type="caution">
    <text evidence="2">The sequence shown here is derived from an EMBL/GenBank/DDBJ whole genome shotgun (WGS) entry which is preliminary data.</text>
</comment>
<dbReference type="RefSeq" id="WP_259034818.1">
    <property type="nucleotide sequence ID" value="NZ_JAJISC010000001.1"/>
</dbReference>
<keyword evidence="1" id="KW-0472">Membrane</keyword>
<keyword evidence="1" id="KW-0812">Transmembrane</keyword>
<dbReference type="EMBL" id="JAJISC010000001">
    <property type="protein sequence ID" value="MCS2608335.1"/>
    <property type="molecule type" value="Genomic_DNA"/>
</dbReference>
<name>A0ABT2E9S9_9GAMM</name>
<accession>A0ABT2E9S9</accession>
<sequence>MTPQTLALTLAIGAGWLSFNSVVIIGYFLLTRREALGLTQPQGGAWLKWHRQKRQALPRSVPSVGHSQDLDREEPPIEQVVAPEIAQVVAAPTEEDLGSHALFVIFETPSAGINQQLYALLKAWEGHFDEAHRLYVISGATPQNPIKIAHAYPPGEMPGPEAFTDDASFLSGVSLMVKRPKRKRGFDKVQLAKLVELSQAIAAFGGSVLDEQRKPVTRKALKAITG</sequence>
<dbReference type="Proteomes" id="UP001165542">
    <property type="component" value="Unassembled WGS sequence"/>
</dbReference>
<evidence type="ECO:0008006" key="4">
    <source>
        <dbReference type="Google" id="ProtNLM"/>
    </source>
</evidence>
<proteinExistence type="predicted"/>
<gene>
    <name evidence="2" type="ORF">LLY24_03240</name>
</gene>
<reference evidence="2" key="1">
    <citation type="submission" date="2021-11" db="EMBL/GenBank/DDBJ databases">
        <title>Halomonas sp., isolated from a coastal aquaculture zone in Dongshan Bay.</title>
        <authorList>
            <person name="Lin W."/>
        </authorList>
    </citation>
    <scope>NUCLEOTIDE SEQUENCE</scope>
    <source>
        <strain evidence="2">Yzlin-01</strain>
    </source>
</reference>
<feature type="transmembrane region" description="Helical" evidence="1">
    <location>
        <begin position="6"/>
        <end position="30"/>
    </location>
</feature>
<evidence type="ECO:0000256" key="1">
    <source>
        <dbReference type="SAM" id="Phobius"/>
    </source>
</evidence>
<evidence type="ECO:0000313" key="2">
    <source>
        <dbReference type="EMBL" id="MCS2608335.1"/>
    </source>
</evidence>
<protein>
    <recommendedName>
        <fullName evidence="4">Cell division protein ZipA</fullName>
    </recommendedName>
</protein>
<evidence type="ECO:0000313" key="3">
    <source>
        <dbReference type="Proteomes" id="UP001165542"/>
    </source>
</evidence>